<dbReference type="InterPro" id="IPR050078">
    <property type="entry name" value="Ribosomal_L11_MeTrfase_PrmA"/>
</dbReference>
<keyword evidence="1 7" id="KW-0489">Methyltransferase</keyword>
<evidence type="ECO:0000256" key="5">
    <source>
        <dbReference type="ARBA" id="ARBA00041867"/>
    </source>
</evidence>
<dbReference type="SUPFAM" id="SSF53335">
    <property type="entry name" value="S-adenosyl-L-methionine-dependent methyltransferases"/>
    <property type="match status" value="1"/>
</dbReference>
<dbReference type="GO" id="GO:0016279">
    <property type="term" value="F:protein-lysine N-methyltransferase activity"/>
    <property type="evidence" value="ECO:0007669"/>
    <property type="project" value="TreeGrafter"/>
</dbReference>
<evidence type="ECO:0000256" key="1">
    <source>
        <dbReference type="ARBA" id="ARBA00022603"/>
    </source>
</evidence>
<keyword evidence="2 7" id="KW-0808">Transferase</keyword>
<comment type="similarity">
    <text evidence="3">Belongs to the methyltransferase superfamily. ETFBKMT family.</text>
</comment>
<dbReference type="AlphaFoldDB" id="A0A6F9DLD1"/>
<dbReference type="GO" id="GO:0005759">
    <property type="term" value="C:mitochondrial matrix"/>
    <property type="evidence" value="ECO:0007669"/>
    <property type="project" value="TreeGrafter"/>
</dbReference>
<name>A0A6F9DLD1_9ASCI</name>
<dbReference type="InterPro" id="IPR029063">
    <property type="entry name" value="SAM-dependent_MTases_sf"/>
</dbReference>
<reference evidence="7" key="1">
    <citation type="submission" date="2020-04" db="EMBL/GenBank/DDBJ databases">
        <authorList>
            <person name="Neveu A P."/>
        </authorList>
    </citation>
    <scope>NUCLEOTIDE SEQUENCE</scope>
    <source>
        <tissue evidence="7">Whole embryo</tissue>
    </source>
</reference>
<evidence type="ECO:0000256" key="2">
    <source>
        <dbReference type="ARBA" id="ARBA00022679"/>
    </source>
</evidence>
<dbReference type="Gene3D" id="3.40.50.150">
    <property type="entry name" value="Vaccinia Virus protein VP39"/>
    <property type="match status" value="1"/>
</dbReference>
<evidence type="ECO:0000256" key="3">
    <source>
        <dbReference type="ARBA" id="ARBA00037932"/>
    </source>
</evidence>
<evidence type="ECO:0000313" key="7">
    <source>
        <dbReference type="EMBL" id="CAB3263773.1"/>
    </source>
</evidence>
<dbReference type="PANTHER" id="PTHR43648">
    <property type="entry name" value="ELECTRON TRANSFER FLAVOPROTEIN BETA SUBUNIT LYSINE METHYLTRANSFERASE"/>
    <property type="match status" value="1"/>
</dbReference>
<protein>
    <recommendedName>
        <fullName evidence="4">Electron transfer flavoprotein beta subunit lysine methyltransferase</fullName>
    </recommendedName>
    <alternativeName>
        <fullName evidence="6">ETFB lysine methyltransferase</fullName>
    </alternativeName>
    <alternativeName>
        <fullName evidence="5">Protein N-lysine methyltransferase METTL20</fullName>
    </alternativeName>
</protein>
<organism evidence="7">
    <name type="scientific">Phallusia mammillata</name>
    <dbReference type="NCBI Taxonomy" id="59560"/>
    <lineage>
        <taxon>Eukaryota</taxon>
        <taxon>Metazoa</taxon>
        <taxon>Chordata</taxon>
        <taxon>Tunicata</taxon>
        <taxon>Ascidiacea</taxon>
        <taxon>Phlebobranchia</taxon>
        <taxon>Ascidiidae</taxon>
        <taxon>Phallusia</taxon>
    </lineage>
</organism>
<dbReference type="PANTHER" id="PTHR43648:SF1">
    <property type="entry name" value="ELECTRON TRANSFER FLAVOPROTEIN BETA SUBUNIT LYSINE METHYLTRANSFERASE"/>
    <property type="match status" value="1"/>
</dbReference>
<gene>
    <name evidence="7" type="primary">Mettl5-001</name>
</gene>
<evidence type="ECO:0000256" key="6">
    <source>
        <dbReference type="ARBA" id="ARBA00042266"/>
    </source>
</evidence>
<accession>A0A6F9DLD1</accession>
<sequence length="159" mass="18495">MSGAKNVTANDIDKHALEAVKMNLAMNSNTSINMADITRHHQILSNNFFLNDKNFLTLEKRQLHILMETVMYNPIDVLTLGDMFYDEEIVELIFQWMSLWIKIFPQTRIFLGDPGRGFINQHQIFKHLKTVQVYEMPACVNKEHYSCGSVSVLEWNPTF</sequence>
<proteinExistence type="evidence at transcript level"/>
<dbReference type="EMBL" id="LR787911">
    <property type="protein sequence ID" value="CAB3263773.1"/>
    <property type="molecule type" value="mRNA"/>
</dbReference>
<evidence type="ECO:0000256" key="4">
    <source>
        <dbReference type="ARBA" id="ARBA00040322"/>
    </source>
</evidence>
<dbReference type="GO" id="GO:0032259">
    <property type="term" value="P:methylation"/>
    <property type="evidence" value="ECO:0007669"/>
    <property type="project" value="UniProtKB-KW"/>
</dbReference>